<evidence type="ECO:0000313" key="3">
    <source>
        <dbReference type="Proteomes" id="UP000053593"/>
    </source>
</evidence>
<sequence length="243" mass="28803">MPKNATNPLQKGSSKKETKHSRYYAKHRLERQAESREYYHKCTAASKRTKRSENGPSSCSRLAVKPLVSMYQEFLTLRNDIDDWINYQYTCKLKAFDDLDALRGGRARLVLQFAPNMEIPQPSWGGVSLWTPQSLQLSTNIVYQRLLKLHHETEQLTEILEKMKWYKGDWVWKYREVENCLHLGRNLFLEWYNMLDDLDEDLDISELPMFFKETSCCLYELGQTLEYFTFILQKHPKVETGRN</sequence>
<reference evidence="2 3" key="1">
    <citation type="submission" date="2014-04" db="EMBL/GenBank/DDBJ databases">
        <title>Evolutionary Origins and Diversification of the Mycorrhizal Mutualists.</title>
        <authorList>
            <consortium name="DOE Joint Genome Institute"/>
            <consortium name="Mycorrhizal Genomics Consortium"/>
            <person name="Kohler A."/>
            <person name="Kuo A."/>
            <person name="Nagy L.G."/>
            <person name="Floudas D."/>
            <person name="Copeland A."/>
            <person name="Barry K.W."/>
            <person name="Cichocki N."/>
            <person name="Veneault-Fourrey C."/>
            <person name="LaButti K."/>
            <person name="Lindquist E.A."/>
            <person name="Lipzen A."/>
            <person name="Lundell T."/>
            <person name="Morin E."/>
            <person name="Murat C."/>
            <person name="Riley R."/>
            <person name="Ohm R."/>
            <person name="Sun H."/>
            <person name="Tunlid A."/>
            <person name="Henrissat B."/>
            <person name="Grigoriev I.V."/>
            <person name="Hibbett D.S."/>
            <person name="Martin F."/>
        </authorList>
    </citation>
    <scope>NUCLEOTIDE SEQUENCE [LARGE SCALE GENOMIC DNA]</scope>
    <source>
        <strain evidence="2 3">FD-317 M1</strain>
    </source>
</reference>
<proteinExistence type="predicted"/>
<dbReference type="EMBL" id="KN834848">
    <property type="protein sequence ID" value="KIK52153.1"/>
    <property type="molecule type" value="Genomic_DNA"/>
</dbReference>
<name>A0A0D0CBB9_9AGAR</name>
<evidence type="ECO:0000313" key="2">
    <source>
        <dbReference type="EMBL" id="KIK52153.1"/>
    </source>
</evidence>
<feature type="compositionally biased region" description="Polar residues" evidence="1">
    <location>
        <begin position="1"/>
        <end position="12"/>
    </location>
</feature>
<evidence type="ECO:0000256" key="1">
    <source>
        <dbReference type="SAM" id="MobiDB-lite"/>
    </source>
</evidence>
<organism evidence="2 3">
    <name type="scientific">Collybiopsis luxurians FD-317 M1</name>
    <dbReference type="NCBI Taxonomy" id="944289"/>
    <lineage>
        <taxon>Eukaryota</taxon>
        <taxon>Fungi</taxon>
        <taxon>Dikarya</taxon>
        <taxon>Basidiomycota</taxon>
        <taxon>Agaricomycotina</taxon>
        <taxon>Agaricomycetes</taxon>
        <taxon>Agaricomycetidae</taxon>
        <taxon>Agaricales</taxon>
        <taxon>Marasmiineae</taxon>
        <taxon>Omphalotaceae</taxon>
        <taxon>Collybiopsis</taxon>
        <taxon>Collybiopsis luxurians</taxon>
    </lineage>
</organism>
<keyword evidence="3" id="KW-1185">Reference proteome</keyword>
<accession>A0A0D0CBB9</accession>
<feature type="region of interest" description="Disordered" evidence="1">
    <location>
        <begin position="1"/>
        <end position="34"/>
    </location>
</feature>
<dbReference type="AlphaFoldDB" id="A0A0D0CBB9"/>
<feature type="compositionally biased region" description="Basic residues" evidence="1">
    <location>
        <begin position="17"/>
        <end position="29"/>
    </location>
</feature>
<dbReference type="Proteomes" id="UP000053593">
    <property type="component" value="Unassembled WGS sequence"/>
</dbReference>
<dbReference type="HOGENOM" id="CLU_067148_0_0_1"/>
<protein>
    <submittedName>
        <fullName evidence="2">Uncharacterized protein</fullName>
    </submittedName>
</protein>
<gene>
    <name evidence="2" type="ORF">GYMLUDRAFT_64440</name>
</gene>